<name>A0A0B2AEB9_9MICC</name>
<feature type="region of interest" description="Disordered" evidence="1">
    <location>
        <begin position="1"/>
        <end position="71"/>
    </location>
</feature>
<feature type="compositionally biased region" description="Low complexity" evidence="1">
    <location>
        <begin position="55"/>
        <end position="64"/>
    </location>
</feature>
<proteinExistence type="predicted"/>
<evidence type="ECO:0000313" key="2">
    <source>
        <dbReference type="EMBL" id="KHL01899.1"/>
    </source>
</evidence>
<evidence type="ECO:0000256" key="1">
    <source>
        <dbReference type="SAM" id="MobiDB-lite"/>
    </source>
</evidence>
<dbReference type="EMBL" id="JTDL01000136">
    <property type="protein sequence ID" value="KHL01899.1"/>
    <property type="molecule type" value="Genomic_DNA"/>
</dbReference>
<dbReference type="Proteomes" id="UP000030982">
    <property type="component" value="Unassembled WGS sequence"/>
</dbReference>
<comment type="caution">
    <text evidence="2">The sequence shown here is derived from an EMBL/GenBank/DDBJ whole genome shotgun (WGS) entry which is preliminary data.</text>
</comment>
<accession>A0A0B2AEB9</accession>
<reference evidence="2 3" key="1">
    <citation type="submission" date="2014-09" db="EMBL/GenBank/DDBJ databases">
        <title>Genome sequence of Sinomonas sp. MUSC 117.</title>
        <authorList>
            <person name="Lee L.-H."/>
        </authorList>
    </citation>
    <scope>NUCLEOTIDE SEQUENCE [LARGE SCALE GENOMIC DNA]</scope>
    <source>
        <strain evidence="2 3">MUSC 117</strain>
    </source>
</reference>
<keyword evidence="3" id="KW-1185">Reference proteome</keyword>
<gene>
    <name evidence="2" type="ORF">LK10_14115</name>
</gene>
<protein>
    <submittedName>
        <fullName evidence="2">Uncharacterized protein</fullName>
    </submittedName>
</protein>
<organism evidence="2 3">
    <name type="scientific">Sinomonas humi</name>
    <dbReference type="NCBI Taxonomy" id="1338436"/>
    <lineage>
        <taxon>Bacteria</taxon>
        <taxon>Bacillati</taxon>
        <taxon>Actinomycetota</taxon>
        <taxon>Actinomycetes</taxon>
        <taxon>Micrococcales</taxon>
        <taxon>Micrococcaceae</taxon>
        <taxon>Sinomonas</taxon>
    </lineage>
</organism>
<dbReference type="AlphaFoldDB" id="A0A0B2AEB9"/>
<evidence type="ECO:0000313" key="3">
    <source>
        <dbReference type="Proteomes" id="UP000030982"/>
    </source>
</evidence>
<sequence>MTSLAPAGERRMSANRVANGVANGGLLREELSLSTSRQHGEDHPDVAGWAWDPSAASGANADLGDAGDDAR</sequence>